<name>A0A376KNS9_ECOLX</name>
<sequence>MRAWQLRLGVLTFVVLVFAEVLPKTIAALYPEKVAYPSSFLLAPLQILMMPAGLVAECYHPYADAHDGYQNRYRG</sequence>
<dbReference type="PROSITE" id="PS51846">
    <property type="entry name" value="CNNM"/>
    <property type="match status" value="1"/>
</dbReference>
<dbReference type="GO" id="GO:0016020">
    <property type="term" value="C:membrane"/>
    <property type="evidence" value="ECO:0007669"/>
    <property type="project" value="UniProtKB-UniRule"/>
</dbReference>
<evidence type="ECO:0000313" key="3">
    <source>
        <dbReference type="EMBL" id="STE84308.1"/>
    </source>
</evidence>
<proteinExistence type="predicted"/>
<evidence type="ECO:0000256" key="1">
    <source>
        <dbReference type="PROSITE-ProRule" id="PRU01193"/>
    </source>
</evidence>
<evidence type="ECO:0000259" key="2">
    <source>
        <dbReference type="PROSITE" id="PS51846"/>
    </source>
</evidence>
<keyword evidence="1" id="KW-0812">Transmembrane</keyword>
<organism evidence="3 4">
    <name type="scientific">Escherichia coli</name>
    <dbReference type="NCBI Taxonomy" id="562"/>
    <lineage>
        <taxon>Bacteria</taxon>
        <taxon>Pseudomonadati</taxon>
        <taxon>Pseudomonadota</taxon>
        <taxon>Gammaproteobacteria</taxon>
        <taxon>Enterobacterales</taxon>
        <taxon>Enterobacteriaceae</taxon>
        <taxon>Escherichia</taxon>
    </lineage>
</organism>
<feature type="domain" description="CNNM transmembrane" evidence="2">
    <location>
        <begin position="1"/>
        <end position="75"/>
    </location>
</feature>
<evidence type="ECO:0000313" key="4">
    <source>
        <dbReference type="Proteomes" id="UP000255460"/>
    </source>
</evidence>
<dbReference type="EMBL" id="UFZQ01000001">
    <property type="protein sequence ID" value="STE84308.1"/>
    <property type="molecule type" value="Genomic_DNA"/>
</dbReference>
<keyword evidence="1" id="KW-0472">Membrane</keyword>
<dbReference type="AlphaFoldDB" id="A0A376KNS9"/>
<accession>A0A376KNS9</accession>
<dbReference type="Pfam" id="PF01595">
    <property type="entry name" value="CNNM"/>
    <property type="match status" value="1"/>
</dbReference>
<dbReference type="Proteomes" id="UP000255460">
    <property type="component" value="Unassembled WGS sequence"/>
</dbReference>
<reference evidence="3 4" key="1">
    <citation type="submission" date="2018-06" db="EMBL/GenBank/DDBJ databases">
        <authorList>
            <consortium name="Pathogen Informatics"/>
            <person name="Doyle S."/>
        </authorList>
    </citation>
    <scope>NUCLEOTIDE SEQUENCE [LARGE SCALE GENOMIC DNA]</scope>
    <source>
        <strain evidence="3 4">NCTC10418</strain>
    </source>
</reference>
<dbReference type="InterPro" id="IPR002550">
    <property type="entry name" value="CNNM"/>
</dbReference>
<protein>
    <submittedName>
        <fullName evidence="3">Inner membrane protein, UPF0053 family</fullName>
    </submittedName>
</protein>
<keyword evidence="1" id="KW-1133">Transmembrane helix</keyword>
<gene>
    <name evidence="3" type="primary">yfjD_2</name>
    <name evidence="3" type="ORF">NCTC10418_01993</name>
</gene>